<dbReference type="SMART" id="SM01117">
    <property type="entry name" value="Cyt-b5"/>
    <property type="match status" value="1"/>
</dbReference>
<keyword evidence="5" id="KW-1185">Reference proteome</keyword>
<dbReference type="Pfam" id="PF00173">
    <property type="entry name" value="Cyt-b5"/>
    <property type="match status" value="1"/>
</dbReference>
<evidence type="ECO:0000313" key="4">
    <source>
        <dbReference type="EMBL" id="ORY95377.1"/>
    </source>
</evidence>
<comment type="similarity">
    <text evidence="1">Belongs to the cytochrome b5 family. MAPR subfamily.</text>
</comment>
<dbReference type="InParanoid" id="A0A1X2H9N6"/>
<protein>
    <submittedName>
        <fullName evidence="4">Cytochrome b5-like heme/steroid binding domain-containing protein</fullName>
    </submittedName>
</protein>
<dbReference type="FunFam" id="3.10.120.10:FF:000003">
    <property type="entry name" value="membrane-associated progesterone receptor component 1"/>
    <property type="match status" value="1"/>
</dbReference>
<evidence type="ECO:0000256" key="1">
    <source>
        <dbReference type="ARBA" id="ARBA00038357"/>
    </source>
</evidence>
<proteinExistence type="inferred from homology"/>
<comment type="caution">
    <text evidence="4">The sequence shown here is derived from an EMBL/GenBank/DDBJ whole genome shotgun (WGS) entry which is preliminary data.</text>
</comment>
<dbReference type="GO" id="GO:0005783">
    <property type="term" value="C:endoplasmic reticulum"/>
    <property type="evidence" value="ECO:0007669"/>
    <property type="project" value="TreeGrafter"/>
</dbReference>
<dbReference type="STRING" id="13706.A0A1X2H9N6"/>
<dbReference type="Proteomes" id="UP000242180">
    <property type="component" value="Unassembled WGS sequence"/>
</dbReference>
<dbReference type="SUPFAM" id="SSF55856">
    <property type="entry name" value="Cytochrome b5-like heme/steroid binding domain"/>
    <property type="match status" value="1"/>
</dbReference>
<name>A0A1X2H9N6_SYNRA</name>
<dbReference type="GO" id="GO:0020037">
    <property type="term" value="F:heme binding"/>
    <property type="evidence" value="ECO:0007669"/>
    <property type="project" value="UniProtKB-ARBA"/>
</dbReference>
<dbReference type="InterPro" id="IPR001199">
    <property type="entry name" value="Cyt_B5-like_heme/steroid-bd"/>
</dbReference>
<accession>A0A1X2H9N6</accession>
<organism evidence="4 5">
    <name type="scientific">Syncephalastrum racemosum</name>
    <name type="common">Filamentous fungus</name>
    <dbReference type="NCBI Taxonomy" id="13706"/>
    <lineage>
        <taxon>Eukaryota</taxon>
        <taxon>Fungi</taxon>
        <taxon>Fungi incertae sedis</taxon>
        <taxon>Mucoromycota</taxon>
        <taxon>Mucoromycotina</taxon>
        <taxon>Mucoromycetes</taxon>
        <taxon>Mucorales</taxon>
        <taxon>Syncephalastraceae</taxon>
        <taxon>Syncephalastrum</taxon>
    </lineage>
</organism>
<dbReference type="OrthoDB" id="899at2759"/>
<evidence type="ECO:0000259" key="3">
    <source>
        <dbReference type="SMART" id="SM01117"/>
    </source>
</evidence>
<dbReference type="InterPro" id="IPR036400">
    <property type="entry name" value="Cyt_B5-like_heme/steroid_sf"/>
</dbReference>
<dbReference type="GO" id="GO:0016020">
    <property type="term" value="C:membrane"/>
    <property type="evidence" value="ECO:0007669"/>
    <property type="project" value="TreeGrafter"/>
</dbReference>
<evidence type="ECO:0000313" key="5">
    <source>
        <dbReference type="Proteomes" id="UP000242180"/>
    </source>
</evidence>
<dbReference type="PANTHER" id="PTHR10281:SF115">
    <property type="entry name" value="BINDING PROTEIN, PUTATIVE (AFU_ORTHOLOGUE AFUA_4G06240)-RELATED"/>
    <property type="match status" value="1"/>
</dbReference>
<gene>
    <name evidence="4" type="ORF">BCR43DRAFT_492895</name>
</gene>
<reference evidence="4 5" key="1">
    <citation type="submission" date="2016-07" db="EMBL/GenBank/DDBJ databases">
        <title>Pervasive Adenine N6-methylation of Active Genes in Fungi.</title>
        <authorList>
            <consortium name="DOE Joint Genome Institute"/>
            <person name="Mondo S.J."/>
            <person name="Dannebaum R.O."/>
            <person name="Kuo R.C."/>
            <person name="Labutti K."/>
            <person name="Haridas S."/>
            <person name="Kuo A."/>
            <person name="Salamov A."/>
            <person name="Ahrendt S.R."/>
            <person name="Lipzen A."/>
            <person name="Sullivan W."/>
            <person name="Andreopoulos W.B."/>
            <person name="Clum A."/>
            <person name="Lindquist E."/>
            <person name="Daum C."/>
            <person name="Ramamoorthy G.K."/>
            <person name="Gryganskyi A."/>
            <person name="Culley D."/>
            <person name="Magnuson J.K."/>
            <person name="James T.Y."/>
            <person name="O'Malley M.A."/>
            <person name="Stajich J.E."/>
            <person name="Spatafora J.W."/>
            <person name="Visel A."/>
            <person name="Grigoriev I.V."/>
        </authorList>
    </citation>
    <scope>NUCLEOTIDE SEQUENCE [LARGE SCALE GENOMIC DNA]</scope>
    <source>
        <strain evidence="4 5">NRRL 2496</strain>
    </source>
</reference>
<dbReference type="InterPro" id="IPR050577">
    <property type="entry name" value="MAPR/NEUFC/NENF-like"/>
</dbReference>
<dbReference type="Gene3D" id="3.10.120.10">
    <property type="entry name" value="Cytochrome b5-like heme/steroid binding domain"/>
    <property type="match status" value="1"/>
</dbReference>
<sequence length="109" mass="11927">MPAEPKDTPIPESELKKYDGSDPSLPIYVAIKGDVFDVSENRDAYGTVGKGYNCFAGKDASRALGKSSLKLEDCVADYSVLTEKELETLNQWHAFFAKKYDIVGKVTSG</sequence>
<feature type="region of interest" description="Disordered" evidence="2">
    <location>
        <begin position="1"/>
        <end position="21"/>
    </location>
</feature>
<evidence type="ECO:0000256" key="2">
    <source>
        <dbReference type="SAM" id="MobiDB-lite"/>
    </source>
</evidence>
<dbReference type="AlphaFoldDB" id="A0A1X2H9N6"/>
<dbReference type="EMBL" id="MCGN01000006">
    <property type="protein sequence ID" value="ORY95377.1"/>
    <property type="molecule type" value="Genomic_DNA"/>
</dbReference>
<feature type="domain" description="Cytochrome b5 heme-binding" evidence="3">
    <location>
        <begin position="10"/>
        <end position="107"/>
    </location>
</feature>
<dbReference type="OMA" id="DQWHAFF"/>
<dbReference type="PANTHER" id="PTHR10281">
    <property type="entry name" value="MEMBRANE-ASSOCIATED PROGESTERONE RECEPTOR COMPONENT-RELATED"/>
    <property type="match status" value="1"/>
</dbReference>
<feature type="compositionally biased region" description="Basic and acidic residues" evidence="2">
    <location>
        <begin position="1"/>
        <end position="20"/>
    </location>
</feature>